<feature type="compositionally biased region" description="Polar residues" evidence="14">
    <location>
        <begin position="1"/>
        <end position="10"/>
    </location>
</feature>
<dbReference type="InterPro" id="IPR003661">
    <property type="entry name" value="HisK_dim/P_dom"/>
</dbReference>
<keyword evidence="10" id="KW-0067">ATP-binding</keyword>
<dbReference type="SUPFAM" id="SSF47384">
    <property type="entry name" value="Homodimeric domain of signal transducing histidine kinase"/>
    <property type="match status" value="1"/>
</dbReference>
<dbReference type="Gene3D" id="1.10.287.130">
    <property type="match status" value="1"/>
</dbReference>
<feature type="transmembrane region" description="Helical" evidence="15">
    <location>
        <begin position="313"/>
        <end position="336"/>
    </location>
</feature>
<evidence type="ECO:0000256" key="9">
    <source>
        <dbReference type="ARBA" id="ARBA00022777"/>
    </source>
</evidence>
<accession>A0A1G5FXB1</accession>
<name>A0A1G5FXB1_9FIRM</name>
<keyword evidence="6" id="KW-0808">Transferase</keyword>
<dbReference type="Pfam" id="PF00512">
    <property type="entry name" value="HisKA"/>
    <property type="match status" value="1"/>
</dbReference>
<evidence type="ECO:0000256" key="7">
    <source>
        <dbReference type="ARBA" id="ARBA00022692"/>
    </source>
</evidence>
<evidence type="ECO:0000256" key="13">
    <source>
        <dbReference type="ARBA" id="ARBA00023136"/>
    </source>
</evidence>
<gene>
    <name evidence="17" type="ORF">SAMN03080606_01527</name>
</gene>
<evidence type="ECO:0000256" key="15">
    <source>
        <dbReference type="SAM" id="Phobius"/>
    </source>
</evidence>
<dbReference type="GO" id="GO:0000155">
    <property type="term" value="F:phosphorelay sensor kinase activity"/>
    <property type="evidence" value="ECO:0007669"/>
    <property type="project" value="InterPro"/>
</dbReference>
<keyword evidence="7 15" id="KW-0812">Transmembrane</keyword>
<keyword evidence="8" id="KW-0547">Nucleotide-binding</keyword>
<evidence type="ECO:0000256" key="8">
    <source>
        <dbReference type="ARBA" id="ARBA00022741"/>
    </source>
</evidence>
<dbReference type="SUPFAM" id="SSF55874">
    <property type="entry name" value="ATPase domain of HSP90 chaperone/DNA topoisomerase II/histidine kinase"/>
    <property type="match status" value="1"/>
</dbReference>
<dbReference type="Proteomes" id="UP000198636">
    <property type="component" value="Unassembled WGS sequence"/>
</dbReference>
<keyword evidence="5" id="KW-0597">Phosphoprotein</keyword>
<reference evidence="17 18" key="1">
    <citation type="submission" date="2016-10" db="EMBL/GenBank/DDBJ databases">
        <authorList>
            <person name="de Groot N.N."/>
        </authorList>
    </citation>
    <scope>NUCLEOTIDE SEQUENCE [LARGE SCALE GENOMIC DNA]</scope>
    <source>
        <strain evidence="17 18">DSM 18978</strain>
    </source>
</reference>
<keyword evidence="13 15" id="KW-0472">Membrane</keyword>
<dbReference type="CDD" id="cd00082">
    <property type="entry name" value="HisKA"/>
    <property type="match status" value="1"/>
</dbReference>
<keyword evidence="9 17" id="KW-0418">Kinase</keyword>
<evidence type="ECO:0000256" key="10">
    <source>
        <dbReference type="ARBA" id="ARBA00022840"/>
    </source>
</evidence>
<keyword evidence="18" id="KW-1185">Reference proteome</keyword>
<dbReference type="PANTHER" id="PTHR45528">
    <property type="entry name" value="SENSOR HISTIDINE KINASE CPXA"/>
    <property type="match status" value="1"/>
</dbReference>
<dbReference type="InterPro" id="IPR005467">
    <property type="entry name" value="His_kinase_dom"/>
</dbReference>
<organism evidence="17 18">
    <name type="scientific">Alkaliphilus peptidifermentans DSM 18978</name>
    <dbReference type="NCBI Taxonomy" id="1120976"/>
    <lineage>
        <taxon>Bacteria</taxon>
        <taxon>Bacillati</taxon>
        <taxon>Bacillota</taxon>
        <taxon>Clostridia</taxon>
        <taxon>Peptostreptococcales</taxon>
        <taxon>Natronincolaceae</taxon>
        <taxon>Alkaliphilus</taxon>
    </lineage>
</organism>
<dbReference type="RefSeq" id="WP_242876931.1">
    <property type="nucleotide sequence ID" value="NZ_FMUS01000008.1"/>
</dbReference>
<dbReference type="STRING" id="1120976.SAMN03080606_01527"/>
<keyword evidence="4" id="KW-1003">Cell membrane</keyword>
<dbReference type="PROSITE" id="PS50109">
    <property type="entry name" value="HIS_KIN"/>
    <property type="match status" value="1"/>
</dbReference>
<evidence type="ECO:0000259" key="16">
    <source>
        <dbReference type="PROSITE" id="PS50109"/>
    </source>
</evidence>
<evidence type="ECO:0000256" key="5">
    <source>
        <dbReference type="ARBA" id="ARBA00022553"/>
    </source>
</evidence>
<evidence type="ECO:0000256" key="12">
    <source>
        <dbReference type="ARBA" id="ARBA00023012"/>
    </source>
</evidence>
<evidence type="ECO:0000256" key="3">
    <source>
        <dbReference type="ARBA" id="ARBA00012438"/>
    </source>
</evidence>
<protein>
    <recommendedName>
        <fullName evidence="3">histidine kinase</fullName>
        <ecNumber evidence="3">2.7.13.3</ecNumber>
    </recommendedName>
</protein>
<dbReference type="GO" id="GO:0005524">
    <property type="term" value="F:ATP binding"/>
    <property type="evidence" value="ECO:0007669"/>
    <property type="project" value="UniProtKB-KW"/>
</dbReference>
<feature type="transmembrane region" description="Helical" evidence="15">
    <location>
        <begin position="348"/>
        <end position="365"/>
    </location>
</feature>
<evidence type="ECO:0000256" key="14">
    <source>
        <dbReference type="SAM" id="MobiDB-lite"/>
    </source>
</evidence>
<dbReference type="InterPro" id="IPR036890">
    <property type="entry name" value="HATPase_C_sf"/>
</dbReference>
<evidence type="ECO:0000256" key="6">
    <source>
        <dbReference type="ARBA" id="ARBA00022679"/>
    </source>
</evidence>
<feature type="transmembrane region" description="Helical" evidence="15">
    <location>
        <begin position="282"/>
        <end position="301"/>
    </location>
</feature>
<comment type="subcellular location">
    <subcellularLocation>
        <location evidence="2">Cell membrane</location>
        <topology evidence="2">Multi-pass membrane protein</topology>
    </subcellularLocation>
</comment>
<dbReference type="InterPro" id="IPR003594">
    <property type="entry name" value="HATPase_dom"/>
</dbReference>
<dbReference type="FunFam" id="1.10.287.130:FF:000008">
    <property type="entry name" value="Two-component sensor histidine kinase"/>
    <property type="match status" value="1"/>
</dbReference>
<evidence type="ECO:0000256" key="2">
    <source>
        <dbReference type="ARBA" id="ARBA00004651"/>
    </source>
</evidence>
<dbReference type="SMART" id="SM00388">
    <property type="entry name" value="HisKA"/>
    <property type="match status" value="1"/>
</dbReference>
<feature type="transmembrane region" description="Helical" evidence="15">
    <location>
        <begin position="385"/>
        <end position="418"/>
    </location>
</feature>
<feature type="region of interest" description="Disordered" evidence="14">
    <location>
        <begin position="1"/>
        <end position="22"/>
    </location>
</feature>
<evidence type="ECO:0000313" key="17">
    <source>
        <dbReference type="EMBL" id="SCY43799.1"/>
    </source>
</evidence>
<dbReference type="Gene3D" id="3.30.565.10">
    <property type="entry name" value="Histidine kinase-like ATPase, C-terminal domain"/>
    <property type="match status" value="1"/>
</dbReference>
<keyword evidence="11 15" id="KW-1133">Transmembrane helix</keyword>
<sequence>MDTNSNNNIEGNKEEIDKSESFVDKKLEENHQTQSTECTESKKLVIENKGKNYIPVSLITILVLIMFTVLAVGSYVPIKDYMFSEGQNTESYFQSYDFTSTLANLTNYLNQTKIQGNDWYNSSYENITSIKYFIRNNDKDINISNINNITDNNLQEEIVNSQFYLNVLFDDEGNPTKIEASKQFNKEAFLINFIYNDEIKVEYANLEITYIVPEDFESHNDIFTRSLKRSYAMHDNLLLILAIGAVAFILLTIIAFAVPYSYQNTLFISTIFNKMFLEVKVLLWLGFLFVSGPGIIILGAVDIIEVIYDASIYFYLLGIPITFAFFLLCYLTIIYIKYIYHIGFMEGVIHNSIIGKICMYFFNRFKESLKDLMYVSSNSDIRKKLVLILGINLMVLWVIAALGTLGYILAVIYSIFLFEYLLKVINKAKALTDASSQLAEGNFDIELEEDIGILSPISKNLNNIKEGFKLAVDKEIKSERMKAELISNVSHDLKTPLTSIITYVDLLKDEGISPNTHREYIEILDKKSKRLQLLIEDLFEASKANSGSIDLNLERVDVIALFRQTLGELEEKIVSSSLSIKTDAPDDKIICELDGKRTYRIFENIMSNTLKYSMANSRVYINIEENIKEVRFVFRNISNYEMNFDASEITERFTRGDRSRNAEGSGLGLAIAKSFIELQKGKLEISIDGDLFKLIVTFPKA</sequence>
<dbReference type="PANTHER" id="PTHR45528:SF1">
    <property type="entry name" value="SENSOR HISTIDINE KINASE CPXA"/>
    <property type="match status" value="1"/>
</dbReference>
<comment type="catalytic activity">
    <reaction evidence="1">
        <text>ATP + protein L-histidine = ADP + protein N-phospho-L-histidine.</text>
        <dbReference type="EC" id="2.7.13.3"/>
    </reaction>
</comment>
<dbReference type="InterPro" id="IPR050398">
    <property type="entry name" value="HssS/ArlS-like"/>
</dbReference>
<dbReference type="SMART" id="SM00387">
    <property type="entry name" value="HATPase_c"/>
    <property type="match status" value="1"/>
</dbReference>
<dbReference type="Pfam" id="PF02518">
    <property type="entry name" value="HATPase_c"/>
    <property type="match status" value="1"/>
</dbReference>
<feature type="transmembrane region" description="Helical" evidence="15">
    <location>
        <begin position="53"/>
        <end position="76"/>
    </location>
</feature>
<evidence type="ECO:0000256" key="1">
    <source>
        <dbReference type="ARBA" id="ARBA00000085"/>
    </source>
</evidence>
<dbReference type="EC" id="2.7.13.3" evidence="3"/>
<evidence type="ECO:0000256" key="4">
    <source>
        <dbReference type="ARBA" id="ARBA00022475"/>
    </source>
</evidence>
<proteinExistence type="predicted"/>
<dbReference type="EMBL" id="FMUS01000008">
    <property type="protein sequence ID" value="SCY43799.1"/>
    <property type="molecule type" value="Genomic_DNA"/>
</dbReference>
<feature type="domain" description="Histidine kinase" evidence="16">
    <location>
        <begin position="488"/>
        <end position="701"/>
    </location>
</feature>
<evidence type="ECO:0000256" key="11">
    <source>
        <dbReference type="ARBA" id="ARBA00022989"/>
    </source>
</evidence>
<dbReference type="GO" id="GO:0005886">
    <property type="term" value="C:plasma membrane"/>
    <property type="evidence" value="ECO:0007669"/>
    <property type="project" value="UniProtKB-SubCell"/>
</dbReference>
<dbReference type="AlphaFoldDB" id="A0A1G5FXB1"/>
<feature type="compositionally biased region" description="Basic and acidic residues" evidence="14">
    <location>
        <begin position="11"/>
        <end position="22"/>
    </location>
</feature>
<feature type="transmembrane region" description="Helical" evidence="15">
    <location>
        <begin position="237"/>
        <end position="262"/>
    </location>
</feature>
<dbReference type="InterPro" id="IPR036097">
    <property type="entry name" value="HisK_dim/P_sf"/>
</dbReference>
<keyword evidence="12" id="KW-0902">Two-component regulatory system</keyword>
<evidence type="ECO:0000313" key="18">
    <source>
        <dbReference type="Proteomes" id="UP000198636"/>
    </source>
</evidence>